<dbReference type="AlphaFoldDB" id="A0A833WLI9"/>
<protein>
    <submittedName>
        <fullName evidence="2">Uncharacterized protein</fullName>
    </submittedName>
</protein>
<proteinExistence type="predicted"/>
<feature type="region of interest" description="Disordered" evidence="1">
    <location>
        <begin position="59"/>
        <end position="92"/>
    </location>
</feature>
<accession>A0A833WLI9</accession>
<feature type="compositionally biased region" description="Polar residues" evidence="1">
    <location>
        <begin position="20"/>
        <end position="29"/>
    </location>
</feature>
<organism evidence="2 3">
    <name type="scientific">Phytophthora infestans</name>
    <name type="common">Potato late blight agent</name>
    <name type="synonym">Botrytis infestans</name>
    <dbReference type="NCBI Taxonomy" id="4787"/>
    <lineage>
        <taxon>Eukaryota</taxon>
        <taxon>Sar</taxon>
        <taxon>Stramenopiles</taxon>
        <taxon>Oomycota</taxon>
        <taxon>Peronosporomycetes</taxon>
        <taxon>Peronosporales</taxon>
        <taxon>Peronosporaceae</taxon>
        <taxon>Phytophthora</taxon>
    </lineage>
</organism>
<keyword evidence="3" id="KW-1185">Reference proteome</keyword>
<dbReference type="EMBL" id="WSZM01000052">
    <property type="protein sequence ID" value="KAF4045273.1"/>
    <property type="molecule type" value="Genomic_DNA"/>
</dbReference>
<name>A0A833WLI9_PHYIN</name>
<evidence type="ECO:0000313" key="3">
    <source>
        <dbReference type="Proteomes" id="UP000602510"/>
    </source>
</evidence>
<comment type="caution">
    <text evidence="2">The sequence shown here is derived from an EMBL/GenBank/DDBJ whole genome shotgun (WGS) entry which is preliminary data.</text>
</comment>
<sequence length="133" mass="14809">MKDAPMLPSHSSSSVVSARQLAQPSSLESTAVVPTLSQAVRRPDTSLSDNLVFDPTRPRQARISNQFQPRLLEAGPPSASSRTPSRYPALPRAKPGTVKMMLRRYYWKMETMNVETATRRMKVLLNLSLNGQN</sequence>
<feature type="region of interest" description="Disordered" evidence="1">
    <location>
        <begin position="1"/>
        <end position="36"/>
    </location>
</feature>
<evidence type="ECO:0000313" key="2">
    <source>
        <dbReference type="EMBL" id="KAF4045273.1"/>
    </source>
</evidence>
<gene>
    <name evidence="2" type="ORF">GN244_ATG02315</name>
</gene>
<dbReference type="Proteomes" id="UP000602510">
    <property type="component" value="Unassembled WGS sequence"/>
</dbReference>
<evidence type="ECO:0000256" key="1">
    <source>
        <dbReference type="SAM" id="MobiDB-lite"/>
    </source>
</evidence>
<reference evidence="2" key="1">
    <citation type="submission" date="2020-04" db="EMBL/GenBank/DDBJ databases">
        <title>Hybrid Assembly of Korean Phytophthora infestans isolates.</title>
        <authorList>
            <person name="Prokchorchik M."/>
            <person name="Lee Y."/>
            <person name="Seo J."/>
            <person name="Cho J.-H."/>
            <person name="Park Y.-E."/>
            <person name="Jang D.-C."/>
            <person name="Im J.-S."/>
            <person name="Choi J.-G."/>
            <person name="Park H.-J."/>
            <person name="Lee G.-B."/>
            <person name="Lee Y.-G."/>
            <person name="Hong S.-Y."/>
            <person name="Cho K."/>
            <person name="Sohn K.H."/>
        </authorList>
    </citation>
    <scope>NUCLEOTIDE SEQUENCE</scope>
    <source>
        <strain evidence="2">KR_1_A1</strain>
    </source>
</reference>